<keyword evidence="2" id="KW-1185">Reference proteome</keyword>
<accession>A0AAV5MDB8</accession>
<evidence type="ECO:0000313" key="1">
    <source>
        <dbReference type="EMBL" id="GKV47871.1"/>
    </source>
</evidence>
<dbReference type="AlphaFoldDB" id="A0AAV5MDB8"/>
<organism evidence="1 2">
    <name type="scientific">Rubroshorea leprosula</name>
    <dbReference type="NCBI Taxonomy" id="152421"/>
    <lineage>
        <taxon>Eukaryota</taxon>
        <taxon>Viridiplantae</taxon>
        <taxon>Streptophyta</taxon>
        <taxon>Embryophyta</taxon>
        <taxon>Tracheophyta</taxon>
        <taxon>Spermatophyta</taxon>
        <taxon>Magnoliopsida</taxon>
        <taxon>eudicotyledons</taxon>
        <taxon>Gunneridae</taxon>
        <taxon>Pentapetalae</taxon>
        <taxon>rosids</taxon>
        <taxon>malvids</taxon>
        <taxon>Malvales</taxon>
        <taxon>Dipterocarpaceae</taxon>
        <taxon>Rubroshorea</taxon>
    </lineage>
</organism>
<dbReference type="PANTHER" id="PTHR11439">
    <property type="entry name" value="GAG-POL-RELATED RETROTRANSPOSON"/>
    <property type="match status" value="1"/>
</dbReference>
<dbReference type="PANTHER" id="PTHR11439:SF450">
    <property type="entry name" value="REVERSE TRANSCRIPTASE TY1_COPIA-TYPE DOMAIN-CONTAINING PROTEIN"/>
    <property type="match status" value="1"/>
</dbReference>
<protein>
    <submittedName>
        <fullName evidence="1">Uncharacterized protein</fullName>
    </submittedName>
</protein>
<dbReference type="CDD" id="cd09272">
    <property type="entry name" value="RNase_HI_RT_Ty1"/>
    <property type="match status" value="1"/>
</dbReference>
<gene>
    <name evidence="1" type="ORF">SLEP1_g54727</name>
</gene>
<evidence type="ECO:0000313" key="2">
    <source>
        <dbReference type="Proteomes" id="UP001054252"/>
    </source>
</evidence>
<reference evidence="1 2" key="1">
    <citation type="journal article" date="2021" name="Commun. Biol.">
        <title>The genome of Shorea leprosula (Dipterocarpaceae) highlights the ecological relevance of drought in aseasonal tropical rainforests.</title>
        <authorList>
            <person name="Ng K.K.S."/>
            <person name="Kobayashi M.J."/>
            <person name="Fawcett J.A."/>
            <person name="Hatakeyama M."/>
            <person name="Paape T."/>
            <person name="Ng C.H."/>
            <person name="Ang C.C."/>
            <person name="Tnah L.H."/>
            <person name="Lee C.T."/>
            <person name="Nishiyama T."/>
            <person name="Sese J."/>
            <person name="O'Brien M.J."/>
            <person name="Copetti D."/>
            <person name="Mohd Noor M.I."/>
            <person name="Ong R.C."/>
            <person name="Putra M."/>
            <person name="Sireger I.Z."/>
            <person name="Indrioko S."/>
            <person name="Kosugi Y."/>
            <person name="Izuno A."/>
            <person name="Isagi Y."/>
            <person name="Lee S.L."/>
            <person name="Shimizu K.K."/>
        </authorList>
    </citation>
    <scope>NUCLEOTIDE SEQUENCE [LARGE SCALE GENOMIC DNA]</scope>
    <source>
        <strain evidence="1">214</strain>
    </source>
</reference>
<proteinExistence type="predicted"/>
<sequence length="268" mass="29244">MGARFSLKDLWPLSFFLGVEVIPTVIGLFLSQHRYIIDLLQQYNMHEAKPMPTPLAASTSLHLGSGSPLFDGSSYRRLLGSLQYLALTCPDLCFARALSLHAYWADDRSTCIRTTSYLVFLGSNPISCHATKQKAIARSSTKAEYRALAFLASELVWVRNLLSELGVSGIGSLGLFCDNIGATYLSLNPILHSCMKHIAVDLHFVRDLVDQKILHVSHISSQDQLADGLTKALSIARFSNLCSKIGVADGTSILRGRVKATVSQASST</sequence>
<dbReference type="EMBL" id="BPVZ01000239">
    <property type="protein sequence ID" value="GKV47871.1"/>
    <property type="molecule type" value="Genomic_DNA"/>
</dbReference>
<dbReference type="Proteomes" id="UP001054252">
    <property type="component" value="Unassembled WGS sequence"/>
</dbReference>
<name>A0AAV5MDB8_9ROSI</name>
<comment type="caution">
    <text evidence="1">The sequence shown here is derived from an EMBL/GenBank/DDBJ whole genome shotgun (WGS) entry which is preliminary data.</text>
</comment>